<dbReference type="OrthoDB" id="10261079at2759"/>
<dbReference type="PANTHER" id="PTHR46983">
    <property type="entry name" value="CYSTEINE AND HISTIDINE-RICH DOMAIN-CONTAINING PROTEIN 1"/>
    <property type="match status" value="1"/>
</dbReference>
<gene>
    <name evidence="6" type="ORF">EVEC_LOCUS1943</name>
</gene>
<keyword evidence="2" id="KW-0677">Repeat</keyword>
<dbReference type="EMBL" id="UXUI01007291">
    <property type="protein sequence ID" value="VDD86800.1"/>
    <property type="molecule type" value="Genomic_DNA"/>
</dbReference>
<proteinExistence type="predicted"/>
<reference evidence="8" key="1">
    <citation type="submission" date="2016-04" db="UniProtKB">
        <authorList>
            <consortium name="WormBaseParasite"/>
        </authorList>
    </citation>
    <scope>IDENTIFICATION</scope>
</reference>
<keyword evidence="7" id="KW-1185">Reference proteome</keyword>
<keyword evidence="1" id="KW-0479">Metal-binding</keyword>
<evidence type="ECO:0000256" key="2">
    <source>
        <dbReference type="ARBA" id="ARBA00022737"/>
    </source>
</evidence>
<dbReference type="GO" id="GO:0046872">
    <property type="term" value="F:metal ion binding"/>
    <property type="evidence" value="ECO:0007669"/>
    <property type="project" value="UniProtKB-KW"/>
</dbReference>
<evidence type="ECO:0000259" key="5">
    <source>
        <dbReference type="PROSITE" id="PS51401"/>
    </source>
</evidence>
<feature type="domain" description="CHORD" evidence="5">
    <location>
        <begin position="148"/>
        <end position="207"/>
    </location>
</feature>
<dbReference type="SUPFAM" id="SSF49764">
    <property type="entry name" value="HSP20-like chaperones"/>
    <property type="match status" value="1"/>
</dbReference>
<sequence length="282" mass="32226">MAEKELQCYNKGCGKKFNPDENHPEACLYHPGPPYFHDAYKIWNCCNKKSTDFTTWLSIQGCTRGKHNPVKPVEEPPKRENKEQESRPKSPERVIVWNGLNKPAPRNEAPRSMSKLRLESTEALLKAIEAHKQQVTEESNEVHVGVSCKNSGCDKKYEGKQSDEEECLYHSGVPVFHEGMKYWSCCKKKTTNFSSFLEQKGCSVGKHCWSKSERVDKIREDWFCRSGFIHLNVYCKGALVNECLVESDGFILHAKIVHGFGTKETDLNYELFGQIDVAESKV</sequence>
<evidence type="ECO:0000313" key="6">
    <source>
        <dbReference type="EMBL" id="VDD86800.1"/>
    </source>
</evidence>
<evidence type="ECO:0000256" key="3">
    <source>
        <dbReference type="ARBA" id="ARBA00022833"/>
    </source>
</evidence>
<protein>
    <submittedName>
        <fullName evidence="8">CHORD domain-containing protein</fullName>
    </submittedName>
</protein>
<name>A0A0N4UXH4_ENTVE</name>
<dbReference type="InterPro" id="IPR008978">
    <property type="entry name" value="HSP20-like_chaperone"/>
</dbReference>
<evidence type="ECO:0000313" key="7">
    <source>
        <dbReference type="Proteomes" id="UP000274131"/>
    </source>
</evidence>
<feature type="region of interest" description="Disordered" evidence="4">
    <location>
        <begin position="65"/>
        <end position="93"/>
    </location>
</feature>
<dbReference type="InterPro" id="IPR039790">
    <property type="entry name" value="CHRD1"/>
</dbReference>
<dbReference type="PANTHER" id="PTHR46983:SF3">
    <property type="entry name" value="CHPADIPLOID STATE MAINTENANCE PROTEIN CHPA"/>
    <property type="match status" value="1"/>
</dbReference>
<evidence type="ECO:0000313" key="8">
    <source>
        <dbReference type="WBParaSite" id="EVEC_0000223501-mRNA-1"/>
    </source>
</evidence>
<dbReference type="WBParaSite" id="EVEC_0000223501-mRNA-1">
    <property type="protein sequence ID" value="EVEC_0000223501-mRNA-1"/>
    <property type="gene ID" value="EVEC_0000223501"/>
</dbReference>
<dbReference type="PROSITE" id="PS51401">
    <property type="entry name" value="CHORD"/>
    <property type="match status" value="2"/>
</dbReference>
<dbReference type="Gene3D" id="4.10.1130.20">
    <property type="match status" value="2"/>
</dbReference>
<feature type="compositionally biased region" description="Basic and acidic residues" evidence="4">
    <location>
        <begin position="72"/>
        <end position="92"/>
    </location>
</feature>
<dbReference type="Proteomes" id="UP000274131">
    <property type="component" value="Unassembled WGS sequence"/>
</dbReference>
<feature type="domain" description="CHORD" evidence="5">
    <location>
        <begin position="8"/>
        <end position="67"/>
    </location>
</feature>
<accession>A0A0N4UXH4</accession>
<keyword evidence="3" id="KW-0862">Zinc</keyword>
<dbReference type="AlphaFoldDB" id="A0A0N4UXH4"/>
<dbReference type="InterPro" id="IPR007051">
    <property type="entry name" value="CHORD_dom"/>
</dbReference>
<dbReference type="STRING" id="51028.A0A0N4UXH4"/>
<organism evidence="8">
    <name type="scientific">Enterobius vermicularis</name>
    <name type="common">Human pinworm</name>
    <dbReference type="NCBI Taxonomy" id="51028"/>
    <lineage>
        <taxon>Eukaryota</taxon>
        <taxon>Metazoa</taxon>
        <taxon>Ecdysozoa</taxon>
        <taxon>Nematoda</taxon>
        <taxon>Chromadorea</taxon>
        <taxon>Rhabditida</taxon>
        <taxon>Spirurina</taxon>
        <taxon>Oxyuridomorpha</taxon>
        <taxon>Oxyuroidea</taxon>
        <taxon>Oxyuridae</taxon>
        <taxon>Enterobius</taxon>
    </lineage>
</organism>
<reference evidence="6 7" key="2">
    <citation type="submission" date="2018-10" db="EMBL/GenBank/DDBJ databases">
        <authorList>
            <consortium name="Pathogen Informatics"/>
        </authorList>
    </citation>
    <scope>NUCLEOTIDE SEQUENCE [LARGE SCALE GENOMIC DNA]</scope>
</reference>
<evidence type="ECO:0000256" key="4">
    <source>
        <dbReference type="SAM" id="MobiDB-lite"/>
    </source>
</evidence>
<evidence type="ECO:0000256" key="1">
    <source>
        <dbReference type="ARBA" id="ARBA00022723"/>
    </source>
</evidence>
<dbReference type="Pfam" id="PF04968">
    <property type="entry name" value="CHORD"/>
    <property type="match status" value="2"/>
</dbReference>